<dbReference type="SUPFAM" id="SSF56672">
    <property type="entry name" value="DNA/RNA polymerases"/>
    <property type="match status" value="1"/>
</dbReference>
<name>A0AAN4R5P8_9PROT</name>
<dbReference type="CDD" id="cd03468">
    <property type="entry name" value="PolY_like"/>
    <property type="match status" value="1"/>
</dbReference>
<dbReference type="PANTHER" id="PTHR35369">
    <property type="entry name" value="BLR3025 PROTEIN-RELATED"/>
    <property type="match status" value="1"/>
</dbReference>
<organism evidence="4 5">
    <name type="scientific">Asaia bogorensis NBRC 16594</name>
    <dbReference type="NCBI Taxonomy" id="1231624"/>
    <lineage>
        <taxon>Bacteria</taxon>
        <taxon>Pseudomonadati</taxon>
        <taxon>Pseudomonadota</taxon>
        <taxon>Alphaproteobacteria</taxon>
        <taxon>Acetobacterales</taxon>
        <taxon>Acetobacteraceae</taxon>
        <taxon>Asaia</taxon>
    </lineage>
</organism>
<comment type="caution">
    <text evidence="4">The sequence shown here is derived from an EMBL/GenBank/DDBJ whole genome shotgun (WGS) entry which is preliminary data.</text>
</comment>
<dbReference type="GO" id="GO:0006281">
    <property type="term" value="P:DNA repair"/>
    <property type="evidence" value="ECO:0007669"/>
    <property type="project" value="InterPro"/>
</dbReference>
<dbReference type="Proteomes" id="UP000321287">
    <property type="component" value="Unassembled WGS sequence"/>
</dbReference>
<protein>
    <submittedName>
        <fullName evidence="4">Nucleotidyltransferase</fullName>
    </submittedName>
</protein>
<dbReference type="Gene3D" id="3.40.1170.60">
    <property type="match status" value="1"/>
</dbReference>
<dbReference type="InterPro" id="IPR043128">
    <property type="entry name" value="Rev_trsase/Diguanyl_cyclase"/>
</dbReference>
<evidence type="ECO:0000313" key="5">
    <source>
        <dbReference type="Proteomes" id="UP000321287"/>
    </source>
</evidence>
<dbReference type="Gene3D" id="3.30.70.270">
    <property type="match status" value="1"/>
</dbReference>
<dbReference type="InterPro" id="IPR043502">
    <property type="entry name" value="DNA/RNA_pol_sf"/>
</dbReference>
<sequence length="502" mass="54712">MSRFLALWMPFFSTEQLRRENSAPYPASRKLVLHATEGNRRVVTAVDASACRAGIGAGMTLAHARALDPDLLVIEHDREKDGEALARLTAWGLWMSPLVAADAPDGLFADLSGCTHLFGGETAFLERLCADLRKIGHNAFACISDSAAASRAIARSGQTAIIAPGAHKAALRALPCTSLPIDQALALRLKRLGLETIGACFDLPRAPLAKRFGSAFLDCLDQAAGLRPMPLSFVQERIGVQCARSLFEPIGTADAITTVIEALVPGICAQLLERGEGARLVDFLCTRVDNTIQAVRVGTSDATCDPTRLIRLLCDQIPQIEPGFGIEAVQLVIVQSAPIRQHETALPGYGETHSTWPATLLDRLANAPGLISLARLHRIDAGWPEEARYLSLQGPDERKRQLDIAPRPVVLLDRAIPIEVTALLPDGAPRQFRLGRMLHRIVCAEGPERIAGAWWQDPAAFGIVRDYWTIETEKGQRLWLYRLGDGVHDWTGSGQWHLQGLF</sequence>
<evidence type="ECO:0000259" key="3">
    <source>
        <dbReference type="Pfam" id="PF00817"/>
    </source>
</evidence>
<keyword evidence="5" id="KW-1185">Reference proteome</keyword>
<reference evidence="4 5" key="1">
    <citation type="submission" date="2019-07" db="EMBL/GenBank/DDBJ databases">
        <title>Whole genome shotgun sequence of Asaia bogorensis NBRC 16594.</title>
        <authorList>
            <person name="Hosoyama A."/>
            <person name="Uohara A."/>
            <person name="Ohji S."/>
            <person name="Ichikawa N."/>
        </authorList>
    </citation>
    <scope>NUCLEOTIDE SEQUENCE [LARGE SCALE GENOMIC DNA]</scope>
    <source>
        <strain evidence="4 5">NBRC 16594</strain>
    </source>
</reference>
<evidence type="ECO:0000256" key="2">
    <source>
        <dbReference type="ARBA" id="ARBA00022763"/>
    </source>
</evidence>
<dbReference type="InterPro" id="IPR050356">
    <property type="entry name" value="SulA_CellDiv_inhibitor"/>
</dbReference>
<proteinExistence type="inferred from homology"/>
<evidence type="ECO:0000256" key="1">
    <source>
        <dbReference type="ARBA" id="ARBA00010945"/>
    </source>
</evidence>
<evidence type="ECO:0000313" key="4">
    <source>
        <dbReference type="EMBL" id="GEL54893.1"/>
    </source>
</evidence>
<keyword evidence="2" id="KW-0227">DNA damage</keyword>
<accession>A0AAN4R5P8</accession>
<feature type="domain" description="UmuC" evidence="3">
    <location>
        <begin position="35"/>
        <end position="145"/>
    </location>
</feature>
<dbReference type="Pfam" id="PF00817">
    <property type="entry name" value="IMS"/>
    <property type="match status" value="1"/>
</dbReference>
<dbReference type="InterPro" id="IPR001126">
    <property type="entry name" value="UmuC"/>
</dbReference>
<comment type="similarity">
    <text evidence="1">Belongs to the DNA polymerase type-Y family.</text>
</comment>
<gene>
    <name evidence="4" type="ORF">ABO01nite_29000</name>
</gene>
<dbReference type="AlphaFoldDB" id="A0AAN4R5P8"/>
<dbReference type="PANTHER" id="PTHR35369:SF2">
    <property type="entry name" value="BLR3025 PROTEIN"/>
    <property type="match status" value="1"/>
</dbReference>
<dbReference type="EMBL" id="BJVS01000010">
    <property type="protein sequence ID" value="GEL54893.1"/>
    <property type="molecule type" value="Genomic_DNA"/>
</dbReference>
<dbReference type="RefSeq" id="WP_261763210.1">
    <property type="nucleotide sequence ID" value="NZ_BAPU01000053.1"/>
</dbReference>